<proteinExistence type="predicted"/>
<comment type="caution">
    <text evidence="1">The sequence shown here is derived from an EMBL/GenBank/DDBJ whole genome shotgun (WGS) entry which is preliminary data.</text>
</comment>
<dbReference type="Proteomes" id="UP000824175">
    <property type="component" value="Unassembled WGS sequence"/>
</dbReference>
<gene>
    <name evidence="1" type="ORF">IAD15_07450</name>
</gene>
<evidence type="ECO:0000313" key="1">
    <source>
        <dbReference type="EMBL" id="HIU13885.1"/>
    </source>
</evidence>
<accession>A0A9D1L0L7</accession>
<evidence type="ECO:0000313" key="2">
    <source>
        <dbReference type="Proteomes" id="UP000824175"/>
    </source>
</evidence>
<name>A0A9D1L0L7_9FIRM</name>
<dbReference type="EMBL" id="DVMJ01000062">
    <property type="protein sequence ID" value="HIU13885.1"/>
    <property type="molecule type" value="Genomic_DNA"/>
</dbReference>
<reference evidence="1" key="2">
    <citation type="journal article" date="2021" name="PeerJ">
        <title>Extensive microbial diversity within the chicken gut microbiome revealed by metagenomics and culture.</title>
        <authorList>
            <person name="Gilroy R."/>
            <person name="Ravi A."/>
            <person name="Getino M."/>
            <person name="Pursley I."/>
            <person name="Horton D.L."/>
            <person name="Alikhan N.F."/>
            <person name="Baker D."/>
            <person name="Gharbi K."/>
            <person name="Hall N."/>
            <person name="Watson M."/>
            <person name="Adriaenssens E.M."/>
            <person name="Foster-Nyarko E."/>
            <person name="Jarju S."/>
            <person name="Secka A."/>
            <person name="Antonio M."/>
            <person name="Oren A."/>
            <person name="Chaudhuri R.R."/>
            <person name="La Ragione R."/>
            <person name="Hildebrand F."/>
            <person name="Pallen M.J."/>
        </authorList>
    </citation>
    <scope>NUCLEOTIDE SEQUENCE</scope>
    <source>
        <strain evidence="1">CHK195-11698</strain>
    </source>
</reference>
<organism evidence="1 2">
    <name type="scientific">Candidatus Fimiplasma intestinipullorum</name>
    <dbReference type="NCBI Taxonomy" id="2840825"/>
    <lineage>
        <taxon>Bacteria</taxon>
        <taxon>Bacillati</taxon>
        <taxon>Bacillota</taxon>
        <taxon>Clostridia</taxon>
        <taxon>Eubacteriales</taxon>
        <taxon>Candidatus Fimiplasma</taxon>
    </lineage>
</organism>
<sequence length="184" mass="20824">MKELMIKLLAVVLAMFCLVGCGSSKNEVPPYEGRNTLGYGYMYDRIPDSNESYSNEEMSFIQKGILAWARGSLLLDNQQSEDLNAQSFDSLIVDADDRSRIQEDRANTETVQIDNMTVQLQKAVRTKYQDKEVGKVHCTIELTGQRNGQDMNRTYTLVLLIHYANSQMSIYEIGEIDFTEAGEA</sequence>
<protein>
    <submittedName>
        <fullName evidence="1">Uncharacterized protein</fullName>
    </submittedName>
</protein>
<reference evidence="1" key="1">
    <citation type="submission" date="2020-10" db="EMBL/GenBank/DDBJ databases">
        <authorList>
            <person name="Gilroy R."/>
        </authorList>
    </citation>
    <scope>NUCLEOTIDE SEQUENCE</scope>
    <source>
        <strain evidence="1">CHK195-11698</strain>
    </source>
</reference>
<dbReference type="AlphaFoldDB" id="A0A9D1L0L7"/>